<dbReference type="GO" id="GO:0016787">
    <property type="term" value="F:hydrolase activity"/>
    <property type="evidence" value="ECO:0007669"/>
    <property type="project" value="UniProtKB-KW"/>
</dbReference>
<name>A0ABS3JQQ0_9BACT</name>
<gene>
    <name evidence="1" type="ORF">J2I46_27420</name>
</gene>
<comment type="caution">
    <text evidence="1">The sequence shown here is derived from an EMBL/GenBank/DDBJ whole genome shotgun (WGS) entry which is preliminary data.</text>
</comment>
<keyword evidence="2" id="KW-1185">Reference proteome</keyword>
<dbReference type="RefSeq" id="WP_207332299.1">
    <property type="nucleotide sequence ID" value="NZ_JAFMYW010000011.1"/>
</dbReference>
<dbReference type="EMBL" id="JAFMYW010000011">
    <property type="protein sequence ID" value="MBO0952344.1"/>
    <property type="molecule type" value="Genomic_DNA"/>
</dbReference>
<organism evidence="1 2">
    <name type="scientific">Fibrella forsythiae</name>
    <dbReference type="NCBI Taxonomy" id="2817061"/>
    <lineage>
        <taxon>Bacteria</taxon>
        <taxon>Pseudomonadati</taxon>
        <taxon>Bacteroidota</taxon>
        <taxon>Cytophagia</taxon>
        <taxon>Cytophagales</taxon>
        <taxon>Spirosomataceae</taxon>
        <taxon>Fibrella</taxon>
    </lineage>
</organism>
<protein>
    <submittedName>
        <fullName evidence="1">Alpha/beta hydrolase</fullName>
    </submittedName>
</protein>
<accession>A0ABS3JQQ0</accession>
<proteinExistence type="predicted"/>
<dbReference type="SUPFAM" id="SSF53474">
    <property type="entry name" value="alpha/beta-Hydrolases"/>
    <property type="match status" value="1"/>
</dbReference>
<reference evidence="1 2" key="1">
    <citation type="submission" date="2021-03" db="EMBL/GenBank/DDBJ databases">
        <title>Fibrella sp. HMF5405 genome sequencing and assembly.</title>
        <authorList>
            <person name="Kang H."/>
            <person name="Kim H."/>
            <person name="Bae S."/>
            <person name="Joh K."/>
        </authorList>
    </citation>
    <scope>NUCLEOTIDE SEQUENCE [LARGE SCALE GENOMIC DNA]</scope>
    <source>
        <strain evidence="1 2">HMF5405</strain>
    </source>
</reference>
<evidence type="ECO:0000313" key="1">
    <source>
        <dbReference type="EMBL" id="MBO0952344.1"/>
    </source>
</evidence>
<dbReference type="Proteomes" id="UP000664628">
    <property type="component" value="Unassembled WGS sequence"/>
</dbReference>
<sequence>MSSKRILFIHGNLDVPASFDSLLPLLLPWDMQCIDLEDDFNAWDATIPVTVRTVAERVVKAYNIGPDDLLIGHSMGGWIAAHVKELTGATVIQLSSWTDPRKVRAPIRQLGLIRAIVSSGVAQHPACISMAKRLYPFRQSRARIHAALDRVQRMNPAYMIWQYELIFSTVPPLTILPDLRIHDRHDMVIRFPDEPFINVPGNHKIHATNAAGVAEAIRGFLGM</sequence>
<keyword evidence="1" id="KW-0378">Hydrolase</keyword>
<dbReference type="Gene3D" id="3.40.50.1820">
    <property type="entry name" value="alpha/beta hydrolase"/>
    <property type="match status" value="1"/>
</dbReference>
<evidence type="ECO:0000313" key="2">
    <source>
        <dbReference type="Proteomes" id="UP000664628"/>
    </source>
</evidence>
<dbReference type="InterPro" id="IPR029058">
    <property type="entry name" value="AB_hydrolase_fold"/>
</dbReference>